<dbReference type="Proteomes" id="UP000070224">
    <property type="component" value="Unassembled WGS sequence"/>
</dbReference>
<dbReference type="PANTHER" id="PTHR21016:SF7">
    <property type="entry name" value="TM2 DOMAIN-CONTAINING PROTEIN 3"/>
    <property type="match status" value="1"/>
</dbReference>
<feature type="domain" description="TM2" evidence="7">
    <location>
        <begin position="46"/>
        <end position="93"/>
    </location>
</feature>
<keyword evidence="3" id="KW-0732">Signal</keyword>
<dbReference type="EMBL" id="LSDK01000004">
    <property type="protein sequence ID" value="KXB78975.1"/>
    <property type="molecule type" value="Genomic_DNA"/>
</dbReference>
<keyword evidence="6" id="KW-0325">Glycoprotein</keyword>
<dbReference type="AlphaFoldDB" id="A0A134BG99"/>
<keyword evidence="9" id="KW-1185">Reference proteome</keyword>
<protein>
    <submittedName>
        <fullName evidence="8">TM2 domain protein</fullName>
    </submittedName>
</protein>
<dbReference type="PANTHER" id="PTHR21016">
    <property type="entry name" value="BETA-AMYLOID BINDING PROTEIN-RELATED"/>
    <property type="match status" value="1"/>
</dbReference>
<evidence type="ECO:0000256" key="2">
    <source>
        <dbReference type="ARBA" id="ARBA00022692"/>
    </source>
</evidence>
<reference evidence="9" key="1">
    <citation type="submission" date="2016-01" db="EMBL/GenBank/DDBJ databases">
        <authorList>
            <person name="Mitreva M."/>
            <person name="Pepin K.H."/>
            <person name="Mihindukulasuriya K.A."/>
            <person name="Fulton R."/>
            <person name="Fronick C."/>
            <person name="O'Laughlin M."/>
            <person name="Miner T."/>
            <person name="Herter B."/>
            <person name="Rosa B.A."/>
            <person name="Cordes M."/>
            <person name="Tomlinson C."/>
            <person name="Wollam A."/>
            <person name="Palsikar V.B."/>
            <person name="Mardis E.R."/>
            <person name="Wilson R.K."/>
        </authorList>
    </citation>
    <scope>NUCLEOTIDE SEQUENCE [LARGE SCALE GENOMIC DNA]</scope>
    <source>
        <strain evidence="9">KA00683</strain>
    </source>
</reference>
<dbReference type="InterPro" id="IPR050932">
    <property type="entry name" value="TM2D1-3-like"/>
</dbReference>
<evidence type="ECO:0000313" key="9">
    <source>
        <dbReference type="Proteomes" id="UP000070224"/>
    </source>
</evidence>
<evidence type="ECO:0000256" key="1">
    <source>
        <dbReference type="ARBA" id="ARBA00004141"/>
    </source>
</evidence>
<keyword evidence="5" id="KW-0472">Membrane</keyword>
<dbReference type="InterPro" id="IPR007829">
    <property type="entry name" value="TM2"/>
</dbReference>
<keyword evidence="2" id="KW-0812">Transmembrane</keyword>
<evidence type="ECO:0000256" key="5">
    <source>
        <dbReference type="ARBA" id="ARBA00023136"/>
    </source>
</evidence>
<dbReference type="PATRIC" id="fig|322095.3.peg.31"/>
<sequence>MDSQKVDLFLAANQKFFSPTQILTIKDRLLALDDDKFTLINALDYKDPTMMIIVSVFAGSLGIDRFMLGDTGYGVLKLLTCGGCGILTIIDWFNIQDLTRNQNYTKLLQVIS</sequence>
<accession>A0A134BG99</accession>
<evidence type="ECO:0000259" key="7">
    <source>
        <dbReference type="Pfam" id="PF05154"/>
    </source>
</evidence>
<comment type="caution">
    <text evidence="8">The sequence shown here is derived from an EMBL/GenBank/DDBJ whole genome shotgun (WGS) entry which is preliminary data.</text>
</comment>
<dbReference type="OrthoDB" id="9816361at2"/>
<comment type="subcellular location">
    <subcellularLocation>
        <location evidence="1">Membrane</location>
        <topology evidence="1">Multi-pass membrane protein</topology>
    </subcellularLocation>
</comment>
<keyword evidence="4" id="KW-1133">Transmembrane helix</keyword>
<gene>
    <name evidence="8" type="ORF">HMPREF3185_00032</name>
</gene>
<evidence type="ECO:0000256" key="3">
    <source>
        <dbReference type="ARBA" id="ARBA00022729"/>
    </source>
</evidence>
<evidence type="ECO:0000256" key="4">
    <source>
        <dbReference type="ARBA" id="ARBA00022989"/>
    </source>
</evidence>
<dbReference type="Pfam" id="PF05154">
    <property type="entry name" value="TM2"/>
    <property type="match status" value="1"/>
</dbReference>
<organism evidence="8 9">
    <name type="scientific">Porphyromonas somerae</name>
    <dbReference type="NCBI Taxonomy" id="322095"/>
    <lineage>
        <taxon>Bacteria</taxon>
        <taxon>Pseudomonadati</taxon>
        <taxon>Bacteroidota</taxon>
        <taxon>Bacteroidia</taxon>
        <taxon>Bacteroidales</taxon>
        <taxon>Porphyromonadaceae</taxon>
        <taxon>Porphyromonas</taxon>
    </lineage>
</organism>
<dbReference type="RefSeq" id="WP_060934696.1">
    <property type="nucleotide sequence ID" value="NZ_KQ960409.1"/>
</dbReference>
<dbReference type="STRING" id="322095.HMPREF3185_00032"/>
<evidence type="ECO:0000313" key="8">
    <source>
        <dbReference type="EMBL" id="KXB78975.1"/>
    </source>
</evidence>
<proteinExistence type="predicted"/>
<name>A0A134BG99_9PORP</name>
<dbReference type="GO" id="GO:0016020">
    <property type="term" value="C:membrane"/>
    <property type="evidence" value="ECO:0007669"/>
    <property type="project" value="UniProtKB-SubCell"/>
</dbReference>
<evidence type="ECO:0000256" key="6">
    <source>
        <dbReference type="ARBA" id="ARBA00023180"/>
    </source>
</evidence>